<dbReference type="InterPro" id="IPR029044">
    <property type="entry name" value="Nucleotide-diphossugar_trans"/>
</dbReference>
<evidence type="ECO:0000256" key="1">
    <source>
        <dbReference type="SAM" id="Phobius"/>
    </source>
</evidence>
<evidence type="ECO:0000313" key="3">
    <source>
        <dbReference type="EMBL" id="MFB2882318.1"/>
    </source>
</evidence>
<evidence type="ECO:0000259" key="2">
    <source>
        <dbReference type="Pfam" id="PF10111"/>
    </source>
</evidence>
<feature type="transmembrane region" description="Helical" evidence="1">
    <location>
        <begin position="285"/>
        <end position="303"/>
    </location>
</feature>
<dbReference type="InterPro" id="IPR050834">
    <property type="entry name" value="Glycosyltransf_2"/>
</dbReference>
<dbReference type="Proteomes" id="UP001576774">
    <property type="component" value="Unassembled WGS sequence"/>
</dbReference>
<dbReference type="EC" id="2.4.-.-" evidence="3"/>
<keyword evidence="4" id="KW-1185">Reference proteome</keyword>
<accession>A0ABV4XHK9</accession>
<organism evidence="3 4">
    <name type="scientific">Floridaenema aerugineum BLCC-F46</name>
    <dbReference type="NCBI Taxonomy" id="3153654"/>
    <lineage>
        <taxon>Bacteria</taxon>
        <taxon>Bacillati</taxon>
        <taxon>Cyanobacteriota</taxon>
        <taxon>Cyanophyceae</taxon>
        <taxon>Oscillatoriophycideae</taxon>
        <taxon>Aerosakkonematales</taxon>
        <taxon>Aerosakkonemataceae</taxon>
        <taxon>Floridanema</taxon>
        <taxon>Floridanema aerugineum</taxon>
    </lineage>
</organism>
<dbReference type="RefSeq" id="WP_413275271.1">
    <property type="nucleotide sequence ID" value="NZ_JBHFNQ010000270.1"/>
</dbReference>
<dbReference type="Gene3D" id="3.90.550.10">
    <property type="entry name" value="Spore Coat Polysaccharide Biosynthesis Protein SpsA, Chain A"/>
    <property type="match status" value="1"/>
</dbReference>
<dbReference type="SUPFAM" id="SSF53448">
    <property type="entry name" value="Nucleotide-diphospho-sugar transferases"/>
    <property type="match status" value="1"/>
</dbReference>
<keyword evidence="3" id="KW-0328">Glycosyltransferase</keyword>
<keyword evidence="1" id="KW-0812">Transmembrane</keyword>
<keyword evidence="1" id="KW-0472">Membrane</keyword>
<sequence>MPLISVVIPLYNSEKTIKETLDCVFRQTFSDWEIIAVNDGSTDATLEILAAIKDPRLKVFSYPNGGISVSRNRGLALAQGEYIAFLDHDDLWTPEKLELQLKALQENPQVAIAYSWVDLIDETNQFIRSCARIKVHNNLLAKLLSTNFLYTASNPLIRKEALIKVGGFDESVFGPEDWDLFLRLAANYPFVEVPRPQVLFRMTAGSASTNLARQETETLKVIERAFAQAPESLQQIKKPTIANLYMYFAFRALEVPSGRKNGLVAAHYFWLAIINNLSLLKKRKTILVVLFKIAVVVILPPGMSKNLLKSMKNQVASGNDLNN</sequence>
<gene>
    <name evidence="3" type="ORF">ACE1CC_36185</name>
</gene>
<dbReference type="Pfam" id="PF10111">
    <property type="entry name" value="Glyco_tranf_2_2"/>
    <property type="match status" value="1"/>
</dbReference>
<dbReference type="PANTHER" id="PTHR43685:SF11">
    <property type="entry name" value="GLYCOSYLTRANSFERASE TAGX-RELATED"/>
    <property type="match status" value="1"/>
</dbReference>
<protein>
    <submittedName>
        <fullName evidence="3">Glycosyltransferase</fullName>
        <ecNumber evidence="3">2.4.-.-</ecNumber>
    </submittedName>
</protein>
<proteinExistence type="predicted"/>
<name>A0ABV4XHK9_9CYAN</name>
<keyword evidence="3" id="KW-0808">Transferase</keyword>
<dbReference type="InterPro" id="IPR019290">
    <property type="entry name" value="GlycosylTrfase-like_prok"/>
</dbReference>
<dbReference type="PANTHER" id="PTHR43685">
    <property type="entry name" value="GLYCOSYLTRANSFERASE"/>
    <property type="match status" value="1"/>
</dbReference>
<feature type="domain" description="Glycosyltransferase 2-like prokaryotic type" evidence="2">
    <location>
        <begin position="5"/>
        <end position="251"/>
    </location>
</feature>
<evidence type="ECO:0000313" key="4">
    <source>
        <dbReference type="Proteomes" id="UP001576774"/>
    </source>
</evidence>
<dbReference type="GO" id="GO:0016757">
    <property type="term" value="F:glycosyltransferase activity"/>
    <property type="evidence" value="ECO:0007669"/>
    <property type="project" value="UniProtKB-KW"/>
</dbReference>
<comment type="caution">
    <text evidence="3">The sequence shown here is derived from an EMBL/GenBank/DDBJ whole genome shotgun (WGS) entry which is preliminary data.</text>
</comment>
<keyword evidence="1" id="KW-1133">Transmembrane helix</keyword>
<reference evidence="3 4" key="1">
    <citation type="submission" date="2024-09" db="EMBL/GenBank/DDBJ databases">
        <title>Floridaenema gen nov. (Aerosakkonemataceae, Aerosakkonematales ord. nov., Cyanobacteria) from benthic tropical and subtropical fresh waters, with the description of four new species.</title>
        <authorList>
            <person name="Moretto J.A."/>
            <person name="Berthold D.E."/>
            <person name="Lefler F.W."/>
            <person name="Huang I.-S."/>
            <person name="Laughinghouse H. IV."/>
        </authorList>
    </citation>
    <scope>NUCLEOTIDE SEQUENCE [LARGE SCALE GENOMIC DNA]</scope>
    <source>
        <strain evidence="3 4">BLCC-F46</strain>
    </source>
</reference>
<dbReference type="EMBL" id="JBHFNQ010000270">
    <property type="protein sequence ID" value="MFB2882318.1"/>
    <property type="molecule type" value="Genomic_DNA"/>
</dbReference>